<dbReference type="InterPro" id="IPR018490">
    <property type="entry name" value="cNMP-bd_dom_sf"/>
</dbReference>
<dbReference type="PROSITE" id="PS50042">
    <property type="entry name" value="CNMP_BINDING_3"/>
    <property type="match status" value="1"/>
</dbReference>
<keyword evidence="3" id="KW-1185">Reference proteome</keyword>
<evidence type="ECO:0000259" key="1">
    <source>
        <dbReference type="PROSITE" id="PS50042"/>
    </source>
</evidence>
<dbReference type="InterPro" id="IPR000595">
    <property type="entry name" value="cNMP-bd_dom"/>
</dbReference>
<accession>A0ABW3JYE0</accession>
<evidence type="ECO:0000313" key="2">
    <source>
        <dbReference type="EMBL" id="MFD0998834.1"/>
    </source>
</evidence>
<dbReference type="EMBL" id="JBHTKA010000001">
    <property type="protein sequence ID" value="MFD0998834.1"/>
    <property type="molecule type" value="Genomic_DNA"/>
</dbReference>
<dbReference type="SUPFAM" id="SSF51206">
    <property type="entry name" value="cAMP-binding domain-like"/>
    <property type="match status" value="1"/>
</dbReference>
<dbReference type="RefSeq" id="WP_377576182.1">
    <property type="nucleotide sequence ID" value="NZ_JBHTKA010000001.1"/>
</dbReference>
<proteinExistence type="predicted"/>
<dbReference type="Gene3D" id="2.60.120.10">
    <property type="entry name" value="Jelly Rolls"/>
    <property type="match status" value="1"/>
</dbReference>
<dbReference type="Pfam" id="PF00027">
    <property type="entry name" value="cNMP_binding"/>
    <property type="match status" value="1"/>
</dbReference>
<feature type="domain" description="Cyclic nucleotide-binding" evidence="1">
    <location>
        <begin position="13"/>
        <end position="64"/>
    </location>
</feature>
<organism evidence="2 3">
    <name type="scientific">Ohtaekwangia kribbensis</name>
    <dbReference type="NCBI Taxonomy" id="688913"/>
    <lineage>
        <taxon>Bacteria</taxon>
        <taxon>Pseudomonadati</taxon>
        <taxon>Bacteroidota</taxon>
        <taxon>Cytophagia</taxon>
        <taxon>Cytophagales</taxon>
        <taxon>Fulvivirgaceae</taxon>
        <taxon>Ohtaekwangia</taxon>
    </lineage>
</organism>
<evidence type="ECO:0000313" key="3">
    <source>
        <dbReference type="Proteomes" id="UP001597112"/>
    </source>
</evidence>
<dbReference type="CDD" id="cd00038">
    <property type="entry name" value="CAP_ED"/>
    <property type="match status" value="1"/>
</dbReference>
<dbReference type="InterPro" id="IPR014710">
    <property type="entry name" value="RmlC-like_jellyroll"/>
</dbReference>
<sequence>MELLSYITSKIKLDPEVCSKIVAAFKTESYTRGAHLIKPGGSSSKVYFIEKGLIRTFYYKDERDITQFFFDAGSFTTPLNSVFYGKQEPYGWETLEDTIVKVIPYHELEAMCVRIPEVQRMLFLAAIDTLNMFVIKLESLQFQTAEQRYSSMMEMYPEILLRVPLGHIASYLGITQQTLSVIRAKR</sequence>
<reference evidence="3" key="1">
    <citation type="journal article" date="2019" name="Int. J. Syst. Evol. Microbiol.">
        <title>The Global Catalogue of Microorganisms (GCM) 10K type strain sequencing project: providing services to taxonomists for standard genome sequencing and annotation.</title>
        <authorList>
            <consortium name="The Broad Institute Genomics Platform"/>
            <consortium name="The Broad Institute Genome Sequencing Center for Infectious Disease"/>
            <person name="Wu L."/>
            <person name="Ma J."/>
        </authorList>
    </citation>
    <scope>NUCLEOTIDE SEQUENCE [LARGE SCALE GENOMIC DNA]</scope>
    <source>
        <strain evidence="3">CCUG 58938</strain>
    </source>
</reference>
<gene>
    <name evidence="2" type="ORF">ACFQ21_05925</name>
</gene>
<protein>
    <submittedName>
        <fullName evidence="2">Crp/Fnr family transcriptional regulator</fullName>
    </submittedName>
</protein>
<dbReference type="Proteomes" id="UP001597112">
    <property type="component" value="Unassembled WGS sequence"/>
</dbReference>
<name>A0ABW3JYE0_9BACT</name>
<comment type="caution">
    <text evidence="2">The sequence shown here is derived from an EMBL/GenBank/DDBJ whole genome shotgun (WGS) entry which is preliminary data.</text>
</comment>